<evidence type="ECO:0000259" key="10">
    <source>
        <dbReference type="PROSITE" id="PS50949"/>
    </source>
</evidence>
<keyword evidence="7" id="KW-0805">Transcription regulation</keyword>
<dbReference type="GO" id="GO:0003700">
    <property type="term" value="F:DNA-binding transcription factor activity"/>
    <property type="evidence" value="ECO:0007669"/>
    <property type="project" value="InterPro"/>
</dbReference>
<accession>A0A1I0S739</accession>
<dbReference type="Gene3D" id="1.10.10.10">
    <property type="entry name" value="Winged helix-like DNA-binding domain superfamily/Winged helix DNA-binding domain"/>
    <property type="match status" value="1"/>
</dbReference>
<evidence type="ECO:0000256" key="9">
    <source>
        <dbReference type="ARBA" id="ARBA00023163"/>
    </source>
</evidence>
<dbReference type="Gene3D" id="3.90.1150.10">
    <property type="entry name" value="Aspartate Aminotransferase, domain 1"/>
    <property type="match status" value="1"/>
</dbReference>
<dbReference type="CDD" id="cd07377">
    <property type="entry name" value="WHTH_GntR"/>
    <property type="match status" value="1"/>
</dbReference>
<dbReference type="GO" id="GO:0030170">
    <property type="term" value="F:pyridoxal phosphate binding"/>
    <property type="evidence" value="ECO:0007669"/>
    <property type="project" value="InterPro"/>
</dbReference>
<dbReference type="AlphaFoldDB" id="A0A1I0S739"/>
<dbReference type="Pfam" id="PF00392">
    <property type="entry name" value="GntR"/>
    <property type="match status" value="1"/>
</dbReference>
<keyword evidence="4 11" id="KW-0032">Aminotransferase</keyword>
<feature type="domain" description="HTH gntR-type" evidence="10">
    <location>
        <begin position="3"/>
        <end position="71"/>
    </location>
</feature>
<evidence type="ECO:0000256" key="4">
    <source>
        <dbReference type="ARBA" id="ARBA00022576"/>
    </source>
</evidence>
<keyword evidence="12" id="KW-1185">Reference proteome</keyword>
<keyword evidence="5 11" id="KW-0808">Transferase</keyword>
<keyword evidence="9" id="KW-0804">Transcription</keyword>
<protein>
    <recommendedName>
        <fullName evidence="3">HTH-type transcriptional regulator NorG</fullName>
    </recommendedName>
</protein>
<dbReference type="InterPro" id="IPR015424">
    <property type="entry name" value="PyrdxlP-dep_Trfase"/>
</dbReference>
<gene>
    <name evidence="11" type="ORF">SAMN04488122_4313</name>
</gene>
<evidence type="ECO:0000256" key="2">
    <source>
        <dbReference type="ARBA" id="ARBA00005384"/>
    </source>
</evidence>
<dbReference type="SMART" id="SM00345">
    <property type="entry name" value="HTH_GNTR"/>
    <property type="match status" value="1"/>
</dbReference>
<dbReference type="PANTHER" id="PTHR42790:SF7">
    <property type="entry name" value="GNTR FAMILY TRANSCRIPTIONAL REGULATORY PROTEIN"/>
    <property type="match status" value="1"/>
</dbReference>
<dbReference type="Pfam" id="PF00155">
    <property type="entry name" value="Aminotran_1_2"/>
    <property type="match status" value="1"/>
</dbReference>
<comment type="cofactor">
    <cofactor evidence="1">
        <name>pyridoxal 5'-phosphate</name>
        <dbReference type="ChEBI" id="CHEBI:597326"/>
    </cofactor>
</comment>
<dbReference type="CDD" id="cd00609">
    <property type="entry name" value="AAT_like"/>
    <property type="match status" value="1"/>
</dbReference>
<reference evidence="12" key="1">
    <citation type="submission" date="2016-10" db="EMBL/GenBank/DDBJ databases">
        <authorList>
            <person name="Varghese N."/>
            <person name="Submissions S."/>
        </authorList>
    </citation>
    <scope>NUCLEOTIDE SEQUENCE [LARGE SCALE GENOMIC DNA]</scope>
    <source>
        <strain evidence="12">DSM 3695</strain>
    </source>
</reference>
<evidence type="ECO:0000256" key="1">
    <source>
        <dbReference type="ARBA" id="ARBA00001933"/>
    </source>
</evidence>
<dbReference type="GO" id="GO:1901605">
    <property type="term" value="P:alpha-amino acid metabolic process"/>
    <property type="evidence" value="ECO:0007669"/>
    <property type="project" value="TreeGrafter"/>
</dbReference>
<evidence type="ECO:0000256" key="6">
    <source>
        <dbReference type="ARBA" id="ARBA00022898"/>
    </source>
</evidence>
<dbReference type="InterPro" id="IPR004839">
    <property type="entry name" value="Aminotransferase_I/II_large"/>
</dbReference>
<dbReference type="PROSITE" id="PS50949">
    <property type="entry name" value="HTH_GNTR"/>
    <property type="match status" value="1"/>
</dbReference>
<dbReference type="InterPro" id="IPR015422">
    <property type="entry name" value="PyrdxlP-dep_Trfase_small"/>
</dbReference>
<organism evidence="11 12">
    <name type="scientific">Chitinophaga arvensicola</name>
    <dbReference type="NCBI Taxonomy" id="29529"/>
    <lineage>
        <taxon>Bacteria</taxon>
        <taxon>Pseudomonadati</taxon>
        <taxon>Bacteroidota</taxon>
        <taxon>Chitinophagia</taxon>
        <taxon>Chitinophagales</taxon>
        <taxon>Chitinophagaceae</taxon>
        <taxon>Chitinophaga</taxon>
    </lineage>
</organism>
<dbReference type="OrthoDB" id="9802328at2"/>
<dbReference type="RefSeq" id="WP_089897911.1">
    <property type="nucleotide sequence ID" value="NZ_FOJG01000002.1"/>
</dbReference>
<evidence type="ECO:0000256" key="7">
    <source>
        <dbReference type="ARBA" id="ARBA00023015"/>
    </source>
</evidence>
<dbReference type="STRING" id="29529.SAMN04488122_4313"/>
<evidence type="ECO:0000313" key="11">
    <source>
        <dbReference type="EMBL" id="SEW51557.1"/>
    </source>
</evidence>
<evidence type="ECO:0000313" key="12">
    <source>
        <dbReference type="Proteomes" id="UP000199310"/>
    </source>
</evidence>
<evidence type="ECO:0000256" key="5">
    <source>
        <dbReference type="ARBA" id="ARBA00022679"/>
    </source>
</evidence>
<sequence length="475" mass="53024">MKEPAYISIANKFAKMIDDGIYKPGEKLPSIRSMHKKSGVSIGTILQSFNYLMDKDIVVSREKSGYYVNDNLAKSLPVPEVLPVSLSERTVHIDQLLQKMPVDRTGKDFVSFGNAVPDNRLLPFNSIKRAIQQTSRDVSGSYLSLETRYGNKQLCEAIAKRSMHWQGPVHANELVITNGAAEAMVCCLKAVTQPGDTVLVQEPCFFGIMQILELLGLKMATIPSHPTTGISVENIKAACRKLAIKACVFVSNFNNPDGASISTDQKKQIAGLANTLQMPIIEDDIYGDLFFKGGRRDTIKAYDKDGWVMYCSSFTKTLAPGLRIGWTAAGRFTYDVARIKAMMNHSTSCFSQRVILQLLTTGVLEKHLQKFRLEMQMNQHRYIAVIEKHFPAGTKVTQPGGGIYLWVELPDAVNTSVFLEKAFEHNISYAPGEIFSSKGKYLHYIRLSYSGLWEKKAEKALIKLGKLLGEHIEKR</sequence>
<dbReference type="SUPFAM" id="SSF46785">
    <property type="entry name" value="Winged helix' DNA-binding domain"/>
    <property type="match status" value="1"/>
</dbReference>
<dbReference type="InterPro" id="IPR050859">
    <property type="entry name" value="Class-I_PLP-dep_aminotransf"/>
</dbReference>
<dbReference type="InterPro" id="IPR000524">
    <property type="entry name" value="Tscrpt_reg_HTH_GntR"/>
</dbReference>
<dbReference type="Gene3D" id="3.40.640.10">
    <property type="entry name" value="Type I PLP-dependent aspartate aminotransferase-like (Major domain)"/>
    <property type="match status" value="1"/>
</dbReference>
<dbReference type="PANTHER" id="PTHR42790">
    <property type="entry name" value="AMINOTRANSFERASE"/>
    <property type="match status" value="1"/>
</dbReference>
<evidence type="ECO:0000256" key="8">
    <source>
        <dbReference type="ARBA" id="ARBA00023125"/>
    </source>
</evidence>
<comment type="similarity">
    <text evidence="2">In the C-terminal section; belongs to the class-I pyridoxal-phosphate-dependent aminotransferase family.</text>
</comment>
<dbReference type="GO" id="GO:0003677">
    <property type="term" value="F:DNA binding"/>
    <property type="evidence" value="ECO:0007669"/>
    <property type="project" value="UniProtKB-KW"/>
</dbReference>
<keyword evidence="6" id="KW-0663">Pyridoxal phosphate</keyword>
<dbReference type="EMBL" id="FOJG01000002">
    <property type="protein sequence ID" value="SEW51557.1"/>
    <property type="molecule type" value="Genomic_DNA"/>
</dbReference>
<keyword evidence="8 11" id="KW-0238">DNA-binding</keyword>
<dbReference type="InterPro" id="IPR036390">
    <property type="entry name" value="WH_DNA-bd_sf"/>
</dbReference>
<dbReference type="InterPro" id="IPR036388">
    <property type="entry name" value="WH-like_DNA-bd_sf"/>
</dbReference>
<dbReference type="GO" id="GO:0008483">
    <property type="term" value="F:transaminase activity"/>
    <property type="evidence" value="ECO:0007669"/>
    <property type="project" value="UniProtKB-KW"/>
</dbReference>
<dbReference type="Proteomes" id="UP000199310">
    <property type="component" value="Unassembled WGS sequence"/>
</dbReference>
<evidence type="ECO:0000256" key="3">
    <source>
        <dbReference type="ARBA" id="ARBA00015123"/>
    </source>
</evidence>
<name>A0A1I0S739_9BACT</name>
<dbReference type="InterPro" id="IPR015421">
    <property type="entry name" value="PyrdxlP-dep_Trfase_major"/>
</dbReference>
<proteinExistence type="inferred from homology"/>
<dbReference type="SUPFAM" id="SSF53383">
    <property type="entry name" value="PLP-dependent transferases"/>
    <property type="match status" value="1"/>
</dbReference>